<evidence type="ECO:0000256" key="4">
    <source>
        <dbReference type="ARBA" id="ARBA00022485"/>
    </source>
</evidence>
<keyword evidence="8" id="KW-0805">Transcription regulation</keyword>
<evidence type="ECO:0000256" key="10">
    <source>
        <dbReference type="ARBA" id="ARBA00023157"/>
    </source>
</evidence>
<proteinExistence type="inferred from homology"/>
<evidence type="ECO:0000256" key="9">
    <source>
        <dbReference type="ARBA" id="ARBA00023125"/>
    </source>
</evidence>
<dbReference type="RefSeq" id="WP_150165297.1">
    <property type="nucleotide sequence ID" value="NZ_CP029193.1"/>
</dbReference>
<evidence type="ECO:0000256" key="1">
    <source>
        <dbReference type="ARBA" id="ARBA00001966"/>
    </source>
</evidence>
<evidence type="ECO:0000313" key="15">
    <source>
        <dbReference type="Proteomes" id="UP000323046"/>
    </source>
</evidence>
<evidence type="ECO:0000313" key="14">
    <source>
        <dbReference type="EMBL" id="QES25882.1"/>
    </source>
</evidence>
<reference evidence="14 15" key="1">
    <citation type="submission" date="2018-05" db="EMBL/GenBank/DDBJ databases">
        <title>Streptomyces venezuelae.</title>
        <authorList>
            <person name="Kim W."/>
            <person name="Lee N."/>
            <person name="Cho B.-K."/>
        </authorList>
    </citation>
    <scope>NUCLEOTIDE SEQUENCE [LARGE SCALE GENOMIC DNA]</scope>
    <source>
        <strain evidence="14 15">ATCC 14583</strain>
    </source>
</reference>
<keyword evidence="6" id="KW-0408">Iron</keyword>
<dbReference type="GO" id="GO:0051539">
    <property type="term" value="F:4 iron, 4 sulfur cluster binding"/>
    <property type="evidence" value="ECO:0007669"/>
    <property type="project" value="UniProtKB-KW"/>
</dbReference>
<dbReference type="InterPro" id="IPR034768">
    <property type="entry name" value="4FE4S_WBL"/>
</dbReference>
<comment type="subcellular location">
    <subcellularLocation>
        <location evidence="2">Cytoplasm</location>
    </subcellularLocation>
</comment>
<gene>
    <name evidence="14" type="ORF">DEJ47_04905</name>
</gene>
<evidence type="ECO:0000256" key="2">
    <source>
        <dbReference type="ARBA" id="ARBA00004496"/>
    </source>
</evidence>
<keyword evidence="7" id="KW-0411">Iron-sulfur</keyword>
<evidence type="ECO:0000256" key="5">
    <source>
        <dbReference type="ARBA" id="ARBA00022723"/>
    </source>
</evidence>
<dbReference type="OrthoDB" id="8104048at2"/>
<dbReference type="GO" id="GO:0003677">
    <property type="term" value="F:DNA binding"/>
    <property type="evidence" value="ECO:0007669"/>
    <property type="project" value="UniProtKB-KW"/>
</dbReference>
<dbReference type="GO" id="GO:0046872">
    <property type="term" value="F:metal ion binding"/>
    <property type="evidence" value="ECO:0007669"/>
    <property type="project" value="UniProtKB-KW"/>
</dbReference>
<dbReference type="Pfam" id="PF02467">
    <property type="entry name" value="Whib"/>
    <property type="match status" value="1"/>
</dbReference>
<protein>
    <submittedName>
        <fullName evidence="14">Transcriptional regulator</fullName>
    </submittedName>
</protein>
<dbReference type="GO" id="GO:0045892">
    <property type="term" value="P:negative regulation of DNA-templated transcription"/>
    <property type="evidence" value="ECO:0007669"/>
    <property type="project" value="TreeGrafter"/>
</dbReference>
<sequence>MSFDWMADALCAQVGPDLFFPNSAAGYRQAKQICDRCPVREDCTEAAAAYEGTSHRHLRHGTWGGLTPTTRTRQNREAS</sequence>
<dbReference type="GO" id="GO:0047134">
    <property type="term" value="F:protein-disulfide reductase [NAD(P)H] activity"/>
    <property type="evidence" value="ECO:0007669"/>
    <property type="project" value="TreeGrafter"/>
</dbReference>
<dbReference type="EMBL" id="CP029193">
    <property type="protein sequence ID" value="QES25882.1"/>
    <property type="molecule type" value="Genomic_DNA"/>
</dbReference>
<dbReference type="GO" id="GO:0005737">
    <property type="term" value="C:cytoplasm"/>
    <property type="evidence" value="ECO:0007669"/>
    <property type="project" value="UniProtKB-SubCell"/>
</dbReference>
<keyword evidence="10" id="KW-1015">Disulfide bond</keyword>
<keyword evidence="5" id="KW-0479">Metal-binding</keyword>
<evidence type="ECO:0000256" key="11">
    <source>
        <dbReference type="ARBA" id="ARBA00023163"/>
    </source>
</evidence>
<keyword evidence="11" id="KW-0804">Transcription</keyword>
<keyword evidence="15" id="KW-1185">Reference proteome</keyword>
<dbReference type="Proteomes" id="UP000323046">
    <property type="component" value="Chromosome"/>
</dbReference>
<dbReference type="PANTHER" id="PTHR38839">
    <property type="entry name" value="TRANSCRIPTIONAL REGULATOR WHID-RELATED"/>
    <property type="match status" value="1"/>
</dbReference>
<dbReference type="AlphaFoldDB" id="A0A5P2B5N1"/>
<keyword evidence="9" id="KW-0238">DNA-binding</keyword>
<name>A0A5P2B5N1_STRVZ</name>
<dbReference type="InterPro" id="IPR003482">
    <property type="entry name" value="Whib"/>
</dbReference>
<feature type="domain" description="4Fe-4S Wbl-type" evidence="13">
    <location>
        <begin position="10"/>
        <end position="73"/>
    </location>
</feature>
<evidence type="ECO:0000256" key="8">
    <source>
        <dbReference type="ARBA" id="ARBA00023015"/>
    </source>
</evidence>
<organism evidence="14 15">
    <name type="scientific">Streptomyces venezuelae</name>
    <dbReference type="NCBI Taxonomy" id="54571"/>
    <lineage>
        <taxon>Bacteria</taxon>
        <taxon>Bacillati</taxon>
        <taxon>Actinomycetota</taxon>
        <taxon>Actinomycetes</taxon>
        <taxon>Kitasatosporales</taxon>
        <taxon>Streptomycetaceae</taxon>
        <taxon>Streptomyces</taxon>
    </lineage>
</organism>
<comment type="similarity">
    <text evidence="3">Belongs to the WhiB family.</text>
</comment>
<feature type="region of interest" description="Disordered" evidence="12">
    <location>
        <begin position="59"/>
        <end position="79"/>
    </location>
</feature>
<evidence type="ECO:0000256" key="7">
    <source>
        <dbReference type="ARBA" id="ARBA00023014"/>
    </source>
</evidence>
<accession>A0A5P2B5N1</accession>
<evidence type="ECO:0000256" key="12">
    <source>
        <dbReference type="SAM" id="MobiDB-lite"/>
    </source>
</evidence>
<comment type="cofactor">
    <cofactor evidence="1">
        <name>[4Fe-4S] cluster</name>
        <dbReference type="ChEBI" id="CHEBI:49883"/>
    </cofactor>
</comment>
<keyword evidence="4" id="KW-0004">4Fe-4S</keyword>
<evidence type="ECO:0000256" key="6">
    <source>
        <dbReference type="ARBA" id="ARBA00023004"/>
    </source>
</evidence>
<evidence type="ECO:0000259" key="13">
    <source>
        <dbReference type="PROSITE" id="PS51674"/>
    </source>
</evidence>
<dbReference type="GO" id="GO:0045454">
    <property type="term" value="P:cell redox homeostasis"/>
    <property type="evidence" value="ECO:0007669"/>
    <property type="project" value="TreeGrafter"/>
</dbReference>
<evidence type="ECO:0000256" key="3">
    <source>
        <dbReference type="ARBA" id="ARBA00006597"/>
    </source>
</evidence>
<dbReference type="PROSITE" id="PS51674">
    <property type="entry name" value="4FE4S_WBL"/>
    <property type="match status" value="1"/>
</dbReference>